<dbReference type="Proteomes" id="UP000198816">
    <property type="component" value="Unassembled WGS sequence"/>
</dbReference>
<evidence type="ECO:0000256" key="3">
    <source>
        <dbReference type="SAM" id="MobiDB-lite"/>
    </source>
</evidence>
<dbReference type="GO" id="GO:0005507">
    <property type="term" value="F:copper ion binding"/>
    <property type="evidence" value="ECO:0007669"/>
    <property type="project" value="TreeGrafter"/>
</dbReference>
<evidence type="ECO:0000256" key="4">
    <source>
        <dbReference type="SAM" id="Phobius"/>
    </source>
</evidence>
<keyword evidence="1" id="KW-0479">Metal-binding</keyword>
<feature type="domain" description="P-type ATPase A" evidence="5">
    <location>
        <begin position="211"/>
        <end position="258"/>
    </location>
</feature>
<dbReference type="Pfam" id="PF19335">
    <property type="entry name" value="HMBD"/>
    <property type="match status" value="1"/>
</dbReference>
<dbReference type="Pfam" id="PF00122">
    <property type="entry name" value="E1-E2_ATPase"/>
    <property type="match status" value="1"/>
</dbReference>
<reference evidence="8" key="1">
    <citation type="submission" date="2016-10" db="EMBL/GenBank/DDBJ databases">
        <authorList>
            <person name="Varghese N."/>
            <person name="Submissions S."/>
        </authorList>
    </citation>
    <scope>NUCLEOTIDE SEQUENCE [LARGE SCALE GENOMIC DNA]</scope>
    <source>
        <strain evidence="8">DSM 217</strain>
    </source>
</reference>
<dbReference type="SUPFAM" id="SSF81653">
    <property type="entry name" value="Calcium ATPase, transduction domain A"/>
    <property type="match status" value="1"/>
</dbReference>
<keyword evidence="4" id="KW-1133">Transmembrane helix</keyword>
<keyword evidence="4" id="KW-0472">Membrane</keyword>
<evidence type="ECO:0000313" key="8">
    <source>
        <dbReference type="Proteomes" id="UP000198816"/>
    </source>
</evidence>
<keyword evidence="2" id="KW-1278">Translocase</keyword>
<dbReference type="GO" id="GO:0055070">
    <property type="term" value="P:copper ion homeostasis"/>
    <property type="evidence" value="ECO:0007669"/>
    <property type="project" value="TreeGrafter"/>
</dbReference>
<evidence type="ECO:0000256" key="2">
    <source>
        <dbReference type="ARBA" id="ARBA00022967"/>
    </source>
</evidence>
<sequence length="272" mass="29544">MNDAEHSRGTHHHEHPKFDLQPEAPPAPATAGTIFTCPMHPEIRQSEPGNCPKCGMTLEPMLPEAGEGENPELADLRRRFWWTLPLTVLVTLIAMSGGLFGAARPWVELALGTPVVLWSGWPFFVRGVQSVKNRSPNMWTLIGLGTGAAYLYSLVAAVLPGIFPSSFQVDGQVALYFEAAAVIVSLTLLGQVLEFKARSETGAAIKALLGLAPKTARRIRADDSEEDIPLTHVHVGDRLRVRPGEKVPVDGVVLVSTATFPDGFFLLNRQLV</sequence>
<evidence type="ECO:0000259" key="5">
    <source>
        <dbReference type="Pfam" id="PF00122"/>
    </source>
</evidence>
<dbReference type="PANTHER" id="PTHR43520">
    <property type="entry name" value="ATP7, ISOFORM B"/>
    <property type="match status" value="1"/>
</dbReference>
<accession>A0A1H3DY71</accession>
<evidence type="ECO:0000256" key="1">
    <source>
        <dbReference type="ARBA" id="ARBA00022723"/>
    </source>
</evidence>
<feature type="transmembrane region" description="Helical" evidence="4">
    <location>
        <begin position="109"/>
        <end position="128"/>
    </location>
</feature>
<evidence type="ECO:0000313" key="7">
    <source>
        <dbReference type="EMBL" id="SDX71280.1"/>
    </source>
</evidence>
<evidence type="ECO:0000259" key="6">
    <source>
        <dbReference type="Pfam" id="PF19335"/>
    </source>
</evidence>
<dbReference type="PANTHER" id="PTHR43520:SF8">
    <property type="entry name" value="P-TYPE CU(+) TRANSPORTER"/>
    <property type="match status" value="1"/>
</dbReference>
<proteinExistence type="predicted"/>
<dbReference type="GO" id="GO:0043682">
    <property type="term" value="F:P-type divalent copper transporter activity"/>
    <property type="evidence" value="ECO:0007669"/>
    <property type="project" value="TreeGrafter"/>
</dbReference>
<feature type="transmembrane region" description="Helical" evidence="4">
    <location>
        <begin position="140"/>
        <end position="163"/>
    </location>
</feature>
<feature type="transmembrane region" description="Helical" evidence="4">
    <location>
        <begin position="80"/>
        <end position="103"/>
    </location>
</feature>
<dbReference type="GO" id="GO:0016020">
    <property type="term" value="C:membrane"/>
    <property type="evidence" value="ECO:0007669"/>
    <property type="project" value="TreeGrafter"/>
</dbReference>
<dbReference type="InterPro" id="IPR045800">
    <property type="entry name" value="HMBD"/>
</dbReference>
<dbReference type="Gene3D" id="2.70.150.10">
    <property type="entry name" value="Calcium-transporting ATPase, cytoplasmic transduction domain A"/>
    <property type="match status" value="1"/>
</dbReference>
<keyword evidence="4" id="KW-0812">Transmembrane</keyword>
<feature type="domain" description="Heavy metal binding" evidence="6">
    <location>
        <begin position="35"/>
        <end position="60"/>
    </location>
</feature>
<gene>
    <name evidence="7" type="ORF">SAMN05421783_1693</name>
</gene>
<keyword evidence="8" id="KW-1185">Reference proteome</keyword>
<protein>
    <submittedName>
        <fullName evidence="7">Cu+-exporting ATPase</fullName>
    </submittedName>
</protein>
<dbReference type="InterPro" id="IPR059000">
    <property type="entry name" value="ATPase_P-type_domA"/>
</dbReference>
<dbReference type="AlphaFoldDB" id="A0A1H3DY71"/>
<dbReference type="EMBL" id="FNNZ01000069">
    <property type="protein sequence ID" value="SDX71280.1"/>
    <property type="molecule type" value="Genomic_DNA"/>
</dbReference>
<name>A0A1H3DY71_THIRO</name>
<feature type="region of interest" description="Disordered" evidence="3">
    <location>
        <begin position="1"/>
        <end position="33"/>
    </location>
</feature>
<dbReference type="InterPro" id="IPR008250">
    <property type="entry name" value="ATPase_P-typ_transduc_dom_A_sf"/>
</dbReference>
<organism evidence="7 8">
    <name type="scientific">Thiocapsa roseopersicina</name>
    <dbReference type="NCBI Taxonomy" id="1058"/>
    <lineage>
        <taxon>Bacteria</taxon>
        <taxon>Pseudomonadati</taxon>
        <taxon>Pseudomonadota</taxon>
        <taxon>Gammaproteobacteria</taxon>
        <taxon>Chromatiales</taxon>
        <taxon>Chromatiaceae</taxon>
        <taxon>Thiocapsa</taxon>
    </lineage>
</organism>
<feature type="transmembrane region" description="Helical" evidence="4">
    <location>
        <begin position="175"/>
        <end position="193"/>
    </location>
</feature>
<dbReference type="STRING" id="1058.SAMN05421783_1693"/>